<comment type="similarity">
    <text evidence="1">Belongs to the AfsR/DnrI/RedD regulatory family.</text>
</comment>
<dbReference type="SMART" id="SM01043">
    <property type="entry name" value="BTAD"/>
    <property type="match status" value="1"/>
</dbReference>
<protein>
    <submittedName>
        <fullName evidence="5">Winged helix-turn-helix domain-containing protein</fullName>
    </submittedName>
</protein>
<accession>A0ABS7RKE1</accession>
<dbReference type="Gene3D" id="3.40.50.300">
    <property type="entry name" value="P-loop containing nucleotide triphosphate hydrolases"/>
    <property type="match status" value="1"/>
</dbReference>
<evidence type="ECO:0000313" key="5">
    <source>
        <dbReference type="EMBL" id="MBY9075512.1"/>
    </source>
</evidence>
<dbReference type="InterPro" id="IPR001867">
    <property type="entry name" value="OmpR/PhoB-type_DNA-bd"/>
</dbReference>
<name>A0ABS7RKE1_9ACTN</name>
<dbReference type="SUPFAM" id="SSF48452">
    <property type="entry name" value="TPR-like"/>
    <property type="match status" value="1"/>
</dbReference>
<evidence type="ECO:0000259" key="4">
    <source>
        <dbReference type="SMART" id="SM01043"/>
    </source>
</evidence>
<dbReference type="Gene3D" id="1.10.10.10">
    <property type="entry name" value="Winged helix-like DNA-binding domain superfamily/Winged helix DNA-binding domain"/>
    <property type="match status" value="1"/>
</dbReference>
<feature type="domain" description="Bacterial transcriptional activator" evidence="4">
    <location>
        <begin position="103"/>
        <end position="232"/>
    </location>
</feature>
<dbReference type="PANTHER" id="PTHR47691:SF3">
    <property type="entry name" value="HTH-TYPE TRANSCRIPTIONAL REGULATOR RV0890C-RELATED"/>
    <property type="match status" value="1"/>
</dbReference>
<dbReference type="Pfam" id="PF03704">
    <property type="entry name" value="BTAD"/>
    <property type="match status" value="1"/>
</dbReference>
<dbReference type="InterPro" id="IPR005158">
    <property type="entry name" value="BTAD"/>
</dbReference>
<dbReference type="InterPro" id="IPR011990">
    <property type="entry name" value="TPR-like_helical_dom_sf"/>
</dbReference>
<dbReference type="SUPFAM" id="SSF46894">
    <property type="entry name" value="C-terminal effector domain of the bipartite response regulators"/>
    <property type="match status" value="1"/>
</dbReference>
<dbReference type="RefSeq" id="WP_221025248.1">
    <property type="nucleotide sequence ID" value="NZ_JAIEZQ010000002.1"/>
</dbReference>
<evidence type="ECO:0000256" key="1">
    <source>
        <dbReference type="ARBA" id="ARBA00005820"/>
    </source>
</evidence>
<dbReference type="Gene3D" id="1.25.40.10">
    <property type="entry name" value="Tetratricopeptide repeat domain"/>
    <property type="match status" value="2"/>
</dbReference>
<dbReference type="SUPFAM" id="SSF52540">
    <property type="entry name" value="P-loop containing nucleoside triphosphate hydrolases"/>
    <property type="match status" value="1"/>
</dbReference>
<sequence>MDRTTLALCVDVLGPLVLRVRGAAVDVVGGRRRAVLALLALEGVRGLSTERLVDSLWPEDPPENAVQALYSHVHRLRRHLGPLANRLERQPNGYRLRLEPFELDADAARRLASSDPHAALALWRGPALVEFRSLPALEIASVGLDELRLKLVDDLLESRLAHGDRDVVVDAAAAAAASPLRERTALLHVRALAADGRTADAMAAAQAFRRRLADETGLDPTEALAELEQQVAAGSVHGASVGRRVAKPDGPMVGRQHDREEVVRLLGAHSVVTLTGPGGVGKTRLALDIAADSHVLGEAVVVPLAVVDRADRVCQAVASDLGLRTTGETRSAQIAAGLADRELLLVLDNCEHLVEACRELVVALRRGAAGVRVLATSRVTLQVPGEYVVRLQPLPVPRDVTDLESLRRQPSVRAFVEHARRRRTDFALTAEEAPDLVEVLRRLDGLPLGIELAARQVAVMPLRAVRERLDRALDLSTGRRGPEDDRQRTLRATIESSYRLLTADEQWLLRAIAPFVGGVDLATVEVLAEPLAGDPLDLLHRLVDSSLLGADAESARYRLLFTVRAFLVDEITRLGETEEAHVRFVERCRVIAEDIGERMLGPDEAATNRRLRAELDNLRSARDLAPADARVAITVAVNQVVTWRDLREIWAWAVELAEDPALAAHPQRVTVLAGAADAARLVGDFDTAARRADEAIASAGPDAGLAARAWSVRAVVAHFRGEFTTARDAWLRAAEGATAESSAFVGSAALAAAYGGDLVTARTLLDRARSLATCGSHRAFVAYVEGELRATTRPEGSVPYYVEAIRDASRVGCNFVEGVARVSLASAQTRIGDVPAAAEGFGYLIAFWRRTGQTTQLWTTARNAAELLSAAGRSRTAAQLLICADAAPGAAAVDEEIARFSVRSYLRVEALVGAGELDELRAEAWRLGPARVLDRALAELGDLASAGPSATTGGGRPRHHS</sequence>
<dbReference type="PANTHER" id="PTHR47691">
    <property type="entry name" value="REGULATOR-RELATED"/>
    <property type="match status" value="1"/>
</dbReference>
<evidence type="ECO:0000256" key="2">
    <source>
        <dbReference type="ARBA" id="ARBA00023125"/>
    </source>
</evidence>
<reference evidence="5 6" key="1">
    <citation type="submission" date="2021-08" db="EMBL/GenBank/DDBJ databases">
        <title>Nocardioides bacterium WL0053 sp. nov., isolated from the sediment.</title>
        <authorList>
            <person name="Wang L."/>
            <person name="Zhang D."/>
            <person name="Zhang A."/>
        </authorList>
    </citation>
    <scope>NUCLEOTIDE SEQUENCE [LARGE SCALE GENOMIC DNA]</scope>
    <source>
        <strain evidence="5 6">WL0053</strain>
    </source>
</reference>
<dbReference type="EMBL" id="JAIEZQ010000002">
    <property type="protein sequence ID" value="MBY9075512.1"/>
    <property type="molecule type" value="Genomic_DNA"/>
</dbReference>
<dbReference type="SMART" id="SM00862">
    <property type="entry name" value="Trans_reg_C"/>
    <property type="match status" value="1"/>
</dbReference>
<evidence type="ECO:0000313" key="6">
    <source>
        <dbReference type="Proteomes" id="UP000754710"/>
    </source>
</evidence>
<dbReference type="InterPro" id="IPR027417">
    <property type="entry name" value="P-loop_NTPase"/>
</dbReference>
<evidence type="ECO:0000259" key="3">
    <source>
        <dbReference type="SMART" id="SM00862"/>
    </source>
</evidence>
<gene>
    <name evidence="5" type="ORF">K1X13_11835</name>
</gene>
<dbReference type="InterPro" id="IPR016032">
    <property type="entry name" value="Sig_transdc_resp-reg_C-effctor"/>
</dbReference>
<dbReference type="InterPro" id="IPR036388">
    <property type="entry name" value="WH-like_DNA-bd_sf"/>
</dbReference>
<keyword evidence="6" id="KW-1185">Reference proteome</keyword>
<keyword evidence="2" id="KW-0238">DNA-binding</keyword>
<feature type="domain" description="OmpR/PhoB-type" evidence="3">
    <location>
        <begin position="22"/>
        <end position="96"/>
    </location>
</feature>
<comment type="caution">
    <text evidence="5">The sequence shown here is derived from an EMBL/GenBank/DDBJ whole genome shotgun (WGS) entry which is preliminary data.</text>
</comment>
<dbReference type="PRINTS" id="PR00364">
    <property type="entry name" value="DISEASERSIST"/>
</dbReference>
<dbReference type="Proteomes" id="UP000754710">
    <property type="component" value="Unassembled WGS sequence"/>
</dbReference>
<organism evidence="5 6">
    <name type="scientific">Nocardioides jiangsuensis</name>
    <dbReference type="NCBI Taxonomy" id="2866161"/>
    <lineage>
        <taxon>Bacteria</taxon>
        <taxon>Bacillati</taxon>
        <taxon>Actinomycetota</taxon>
        <taxon>Actinomycetes</taxon>
        <taxon>Propionibacteriales</taxon>
        <taxon>Nocardioidaceae</taxon>
        <taxon>Nocardioides</taxon>
    </lineage>
</organism>
<proteinExistence type="inferred from homology"/>